<feature type="compositionally biased region" description="Low complexity" evidence="1">
    <location>
        <begin position="319"/>
        <end position="333"/>
    </location>
</feature>
<protein>
    <submittedName>
        <fullName evidence="2">Uncharacterized protein</fullName>
    </submittedName>
</protein>
<sequence length="488" mass="54631">MSWFMRGVQSAIFHYASCAPCTGYMYRKQRRKQAKRDRKVRHKLQLEQPDQYHHPEPTGTNPYWGEEITMGPGPPPRRAKRSNTSSSPRGITTAGTHSTKRDKSLDLDPANDLRLSHDTDDDNWNRKRYQREDEDLWGFGELMGPTEQPDAPGASLGLTRILRPGTSKSSAESYYTARNPPVNHLHPPVVSPLSPNPSDNRWMLQPPPRAAVMSGKERATADRSRSESGASSHVELSLQRQVSSRQMQHKMERGETPEMPPISRGSSYSNLVSAHRHDQPRTPQLRPNSAASSHRRKRRDTAITRSDTLDRYSGDSNATTRKSTTSSQLSSLPSIQVVRVRASRQQLSTVLSSGSGASAPLHPRLNSRSENENESIKAPMQVKRTMTYSSSTQSSDSFPYPMKHRHPLASSDLSSLNVLQDHVSPRALLSSRFVSAPLVEARISLPPSNLDEEATLKIDKGIDVAMRVPFDNYGVPERDPSMRWSVDF</sequence>
<proteinExistence type="predicted"/>
<gene>
    <name evidence="2" type="ORF">K504DRAFT_380305</name>
</gene>
<dbReference type="Proteomes" id="UP000799428">
    <property type="component" value="Unassembled WGS sequence"/>
</dbReference>
<dbReference type="AlphaFoldDB" id="A0A6G1K896"/>
<organism evidence="2 3">
    <name type="scientific">Pleomassaria siparia CBS 279.74</name>
    <dbReference type="NCBI Taxonomy" id="1314801"/>
    <lineage>
        <taxon>Eukaryota</taxon>
        <taxon>Fungi</taxon>
        <taxon>Dikarya</taxon>
        <taxon>Ascomycota</taxon>
        <taxon>Pezizomycotina</taxon>
        <taxon>Dothideomycetes</taxon>
        <taxon>Pleosporomycetidae</taxon>
        <taxon>Pleosporales</taxon>
        <taxon>Pleomassariaceae</taxon>
        <taxon>Pleomassaria</taxon>
    </lineage>
</organism>
<evidence type="ECO:0000313" key="3">
    <source>
        <dbReference type="Proteomes" id="UP000799428"/>
    </source>
</evidence>
<feature type="compositionally biased region" description="Low complexity" evidence="1">
    <location>
        <begin position="179"/>
        <end position="193"/>
    </location>
</feature>
<feature type="region of interest" description="Disordered" evidence="1">
    <location>
        <begin position="348"/>
        <end position="375"/>
    </location>
</feature>
<dbReference type="EMBL" id="MU005771">
    <property type="protein sequence ID" value="KAF2708843.1"/>
    <property type="molecule type" value="Genomic_DNA"/>
</dbReference>
<evidence type="ECO:0000256" key="1">
    <source>
        <dbReference type="SAM" id="MobiDB-lite"/>
    </source>
</evidence>
<feature type="compositionally biased region" description="Basic residues" evidence="1">
    <location>
        <begin position="29"/>
        <end position="43"/>
    </location>
</feature>
<name>A0A6G1K896_9PLEO</name>
<dbReference type="OrthoDB" id="506431at2759"/>
<keyword evidence="3" id="KW-1185">Reference proteome</keyword>
<accession>A0A6G1K896</accession>
<feature type="compositionally biased region" description="Basic and acidic residues" evidence="1">
    <location>
        <begin position="215"/>
        <end position="226"/>
    </location>
</feature>
<feature type="compositionally biased region" description="Polar residues" evidence="1">
    <location>
        <begin position="281"/>
        <end position="292"/>
    </location>
</feature>
<feature type="compositionally biased region" description="Polar residues" evidence="1">
    <location>
        <begin position="82"/>
        <end position="97"/>
    </location>
</feature>
<feature type="region of interest" description="Disordered" evidence="1">
    <location>
        <begin position="169"/>
        <end position="333"/>
    </location>
</feature>
<reference evidence="2" key="1">
    <citation type="journal article" date="2020" name="Stud. Mycol.">
        <title>101 Dothideomycetes genomes: a test case for predicting lifestyles and emergence of pathogens.</title>
        <authorList>
            <person name="Haridas S."/>
            <person name="Albert R."/>
            <person name="Binder M."/>
            <person name="Bloem J."/>
            <person name="Labutti K."/>
            <person name="Salamov A."/>
            <person name="Andreopoulos B."/>
            <person name="Baker S."/>
            <person name="Barry K."/>
            <person name="Bills G."/>
            <person name="Bluhm B."/>
            <person name="Cannon C."/>
            <person name="Castanera R."/>
            <person name="Culley D."/>
            <person name="Daum C."/>
            <person name="Ezra D."/>
            <person name="Gonzalez J."/>
            <person name="Henrissat B."/>
            <person name="Kuo A."/>
            <person name="Liang C."/>
            <person name="Lipzen A."/>
            <person name="Lutzoni F."/>
            <person name="Magnuson J."/>
            <person name="Mondo S."/>
            <person name="Nolan M."/>
            <person name="Ohm R."/>
            <person name="Pangilinan J."/>
            <person name="Park H.-J."/>
            <person name="Ramirez L."/>
            <person name="Alfaro M."/>
            <person name="Sun H."/>
            <person name="Tritt A."/>
            <person name="Yoshinaga Y."/>
            <person name="Zwiers L.-H."/>
            <person name="Turgeon B."/>
            <person name="Goodwin S."/>
            <person name="Spatafora J."/>
            <person name="Crous P."/>
            <person name="Grigoriev I."/>
        </authorList>
    </citation>
    <scope>NUCLEOTIDE SEQUENCE</scope>
    <source>
        <strain evidence="2">CBS 279.74</strain>
    </source>
</reference>
<feature type="region of interest" description="Disordered" evidence="1">
    <location>
        <begin position="29"/>
        <end position="126"/>
    </location>
</feature>
<evidence type="ECO:0000313" key="2">
    <source>
        <dbReference type="EMBL" id="KAF2708843.1"/>
    </source>
</evidence>